<sequence length="189" mass="19533">MRGKVAIVTGGADGIGLAVATRLAQEGARVVIADIDEEAGEEAVGDLRQGGSQAEAIRVAVAKEADAEKMVAFTERRFGGLDILVNNAGGMWGPSFPECTPKGWGRVLDVNLRGVMLATQLALPAMRRRGGGAIVNMASMAGVGTLPHADPEYAAAKAGVVRFTTTLAPLSVREGIRVNAICPGWVEGP</sequence>
<dbReference type="FunFam" id="3.40.50.720:FF:000084">
    <property type="entry name" value="Short-chain dehydrogenase reductase"/>
    <property type="match status" value="1"/>
</dbReference>
<dbReference type="Pfam" id="PF00106">
    <property type="entry name" value="adh_short"/>
    <property type="match status" value="1"/>
</dbReference>
<dbReference type="PANTHER" id="PTHR42760">
    <property type="entry name" value="SHORT-CHAIN DEHYDROGENASES/REDUCTASES FAMILY MEMBER"/>
    <property type="match status" value="1"/>
</dbReference>
<dbReference type="Proteomes" id="UP000065807">
    <property type="component" value="Chromosome"/>
</dbReference>
<dbReference type="InterPro" id="IPR057326">
    <property type="entry name" value="KR_dom"/>
</dbReference>
<dbReference type="InterPro" id="IPR036291">
    <property type="entry name" value="NAD(P)-bd_dom_sf"/>
</dbReference>
<organism evidence="5 6">
    <name type="scientific">Limnochorda pilosa</name>
    <dbReference type="NCBI Taxonomy" id="1555112"/>
    <lineage>
        <taxon>Bacteria</taxon>
        <taxon>Bacillati</taxon>
        <taxon>Bacillota</taxon>
        <taxon>Limnochordia</taxon>
        <taxon>Limnochordales</taxon>
        <taxon>Limnochordaceae</taxon>
        <taxon>Limnochorda</taxon>
    </lineage>
</organism>
<accession>A0A0K2SIG3</accession>
<dbReference type="EMBL" id="AP014924">
    <property type="protein sequence ID" value="BAS26916.1"/>
    <property type="molecule type" value="Genomic_DNA"/>
</dbReference>
<protein>
    <submittedName>
        <fullName evidence="5">Short-chain dehydrogenase</fullName>
    </submittedName>
</protein>
<dbReference type="KEGG" id="lpil:LIP_1059"/>
<reference evidence="6" key="1">
    <citation type="submission" date="2015-07" db="EMBL/GenBank/DDBJ databases">
        <title>Complete genome sequence and phylogenetic analysis of Limnochorda pilosa.</title>
        <authorList>
            <person name="Watanabe M."/>
            <person name="Kojima H."/>
            <person name="Fukui M."/>
        </authorList>
    </citation>
    <scope>NUCLEOTIDE SEQUENCE [LARGE SCALE GENOMIC DNA]</scope>
    <source>
        <strain evidence="6">HC45</strain>
    </source>
</reference>
<dbReference type="InterPro" id="IPR002347">
    <property type="entry name" value="SDR_fam"/>
</dbReference>
<evidence type="ECO:0000256" key="2">
    <source>
        <dbReference type="ARBA" id="ARBA00023002"/>
    </source>
</evidence>
<evidence type="ECO:0000256" key="3">
    <source>
        <dbReference type="RuleBase" id="RU000363"/>
    </source>
</evidence>
<dbReference type="AlphaFoldDB" id="A0A0K2SIG3"/>
<keyword evidence="2" id="KW-0560">Oxidoreductase</keyword>
<proteinExistence type="inferred from homology"/>
<dbReference type="GO" id="GO:0016616">
    <property type="term" value="F:oxidoreductase activity, acting on the CH-OH group of donors, NAD or NADP as acceptor"/>
    <property type="evidence" value="ECO:0007669"/>
    <property type="project" value="UniProtKB-ARBA"/>
</dbReference>
<evidence type="ECO:0000313" key="5">
    <source>
        <dbReference type="EMBL" id="BAS26916.1"/>
    </source>
</evidence>
<comment type="similarity">
    <text evidence="1 3">Belongs to the short-chain dehydrogenases/reductases (SDR) family.</text>
</comment>
<dbReference type="GO" id="GO:0008206">
    <property type="term" value="P:bile acid metabolic process"/>
    <property type="evidence" value="ECO:0007669"/>
    <property type="project" value="UniProtKB-ARBA"/>
</dbReference>
<dbReference type="CDD" id="cd05233">
    <property type="entry name" value="SDR_c"/>
    <property type="match status" value="1"/>
</dbReference>
<dbReference type="Gene3D" id="3.40.50.720">
    <property type="entry name" value="NAD(P)-binding Rossmann-like Domain"/>
    <property type="match status" value="1"/>
</dbReference>
<evidence type="ECO:0000256" key="1">
    <source>
        <dbReference type="ARBA" id="ARBA00006484"/>
    </source>
</evidence>
<feature type="domain" description="Ketoreductase" evidence="4">
    <location>
        <begin position="4"/>
        <end position="188"/>
    </location>
</feature>
<reference evidence="6" key="2">
    <citation type="journal article" date="2016" name="Int. J. Syst. Evol. Microbiol.">
        <title>Complete genome sequence and cell structure of Limnochorda pilosa, a Gram-negative spore-former within the phylum Firmicutes.</title>
        <authorList>
            <person name="Watanabe M."/>
            <person name="Kojima H."/>
            <person name="Fukui M."/>
        </authorList>
    </citation>
    <scope>NUCLEOTIDE SEQUENCE [LARGE SCALE GENOMIC DNA]</scope>
    <source>
        <strain evidence="6">HC45</strain>
    </source>
</reference>
<name>A0A0K2SIG3_LIMPI</name>
<evidence type="ECO:0000313" key="6">
    <source>
        <dbReference type="Proteomes" id="UP000065807"/>
    </source>
</evidence>
<evidence type="ECO:0000259" key="4">
    <source>
        <dbReference type="SMART" id="SM00822"/>
    </source>
</evidence>
<dbReference type="PRINTS" id="PR00081">
    <property type="entry name" value="GDHRDH"/>
</dbReference>
<dbReference type="STRING" id="1555112.LIP_1059"/>
<dbReference type="SMART" id="SM00822">
    <property type="entry name" value="PKS_KR"/>
    <property type="match status" value="1"/>
</dbReference>
<gene>
    <name evidence="5" type="ORF">LIP_1059</name>
</gene>
<dbReference type="PRINTS" id="PR00080">
    <property type="entry name" value="SDRFAMILY"/>
</dbReference>
<dbReference type="SUPFAM" id="SSF51735">
    <property type="entry name" value="NAD(P)-binding Rossmann-fold domains"/>
    <property type="match status" value="1"/>
</dbReference>
<keyword evidence="6" id="KW-1185">Reference proteome</keyword>